<reference evidence="1" key="2">
    <citation type="journal article" date="2015" name="Fish Shellfish Immunol.">
        <title>Early steps in the European eel (Anguilla anguilla)-Vibrio vulnificus interaction in the gills: Role of the RtxA13 toxin.</title>
        <authorList>
            <person name="Callol A."/>
            <person name="Pajuelo D."/>
            <person name="Ebbesson L."/>
            <person name="Teles M."/>
            <person name="MacKenzie S."/>
            <person name="Amaro C."/>
        </authorList>
    </citation>
    <scope>NUCLEOTIDE SEQUENCE</scope>
</reference>
<protein>
    <submittedName>
        <fullName evidence="1">Uncharacterized protein</fullName>
    </submittedName>
</protein>
<sequence>MRYNSPPKIDQLIKKWNIGPDHCSVPLSVSGEIQIAFGLFHLYLHHQCYCCHCCYDDY</sequence>
<proteinExistence type="predicted"/>
<dbReference type="EMBL" id="GBXM01020317">
    <property type="protein sequence ID" value="JAH88260.1"/>
    <property type="molecule type" value="Transcribed_RNA"/>
</dbReference>
<dbReference type="AlphaFoldDB" id="A0A0E9WFE1"/>
<evidence type="ECO:0000313" key="1">
    <source>
        <dbReference type="EMBL" id="JAH88260.1"/>
    </source>
</evidence>
<reference evidence="1" key="1">
    <citation type="submission" date="2014-11" db="EMBL/GenBank/DDBJ databases">
        <authorList>
            <person name="Amaro Gonzalez C."/>
        </authorList>
    </citation>
    <scope>NUCLEOTIDE SEQUENCE</scope>
</reference>
<accession>A0A0E9WFE1</accession>
<name>A0A0E9WFE1_ANGAN</name>
<organism evidence="1">
    <name type="scientific">Anguilla anguilla</name>
    <name type="common">European freshwater eel</name>
    <name type="synonym">Muraena anguilla</name>
    <dbReference type="NCBI Taxonomy" id="7936"/>
    <lineage>
        <taxon>Eukaryota</taxon>
        <taxon>Metazoa</taxon>
        <taxon>Chordata</taxon>
        <taxon>Craniata</taxon>
        <taxon>Vertebrata</taxon>
        <taxon>Euteleostomi</taxon>
        <taxon>Actinopterygii</taxon>
        <taxon>Neopterygii</taxon>
        <taxon>Teleostei</taxon>
        <taxon>Anguilliformes</taxon>
        <taxon>Anguillidae</taxon>
        <taxon>Anguilla</taxon>
    </lineage>
</organism>